<evidence type="ECO:0000256" key="11">
    <source>
        <dbReference type="ARBA" id="ARBA00022857"/>
    </source>
</evidence>
<evidence type="ECO:0000256" key="13">
    <source>
        <dbReference type="ARBA" id="ARBA00023154"/>
    </source>
</evidence>
<keyword evidence="12" id="KW-0560">Oxidoreductase</keyword>
<dbReference type="Pfam" id="PF07993">
    <property type="entry name" value="NAD_binding_4"/>
    <property type="match status" value="1"/>
</dbReference>
<dbReference type="Gene3D" id="1.10.1200.10">
    <property type="entry name" value="ACP-like"/>
    <property type="match status" value="1"/>
</dbReference>
<dbReference type="SUPFAM" id="SSF47336">
    <property type="entry name" value="ACP-like"/>
    <property type="match status" value="1"/>
</dbReference>
<dbReference type="InterPro" id="IPR045851">
    <property type="entry name" value="AMP-bd_C_sf"/>
</dbReference>
<keyword evidence="21" id="KW-1185">Reference proteome</keyword>
<name>A0A0B2WSY3_METAS</name>
<evidence type="ECO:0000313" key="21">
    <source>
        <dbReference type="Proteomes" id="UP000030816"/>
    </source>
</evidence>
<accession>A0A0B2WSY3</accession>
<dbReference type="SUPFAM" id="SSF51735">
    <property type="entry name" value="NAD(P)-binding Rossmann-fold domains"/>
    <property type="match status" value="1"/>
</dbReference>
<comment type="cofactor">
    <cofactor evidence="1">
        <name>pantetheine 4'-phosphate</name>
        <dbReference type="ChEBI" id="CHEBI:47942"/>
    </cofactor>
</comment>
<evidence type="ECO:0000256" key="4">
    <source>
        <dbReference type="ARBA" id="ARBA00006432"/>
    </source>
</evidence>
<dbReference type="InterPro" id="IPR010080">
    <property type="entry name" value="Thioester_reductase-like_dom"/>
</dbReference>
<dbReference type="InterPro" id="IPR000873">
    <property type="entry name" value="AMP-dep_synth/lig_dom"/>
</dbReference>
<dbReference type="RefSeq" id="XP_040677136.1">
    <property type="nucleotide sequence ID" value="XM_040824973.1"/>
</dbReference>
<dbReference type="CDD" id="cd05235">
    <property type="entry name" value="SDR_e1"/>
    <property type="match status" value="1"/>
</dbReference>
<evidence type="ECO:0000256" key="16">
    <source>
        <dbReference type="ARBA" id="ARBA00048260"/>
    </source>
</evidence>
<evidence type="ECO:0000256" key="14">
    <source>
        <dbReference type="ARBA" id="ARBA00031335"/>
    </source>
</evidence>
<proteinExistence type="inferred from homology"/>
<dbReference type="PIRSF" id="PIRSF001617">
    <property type="entry name" value="Alpha-AR"/>
    <property type="match status" value="1"/>
</dbReference>
<dbReference type="GO" id="GO:0019878">
    <property type="term" value="P:lysine biosynthetic process via aminoadipic acid"/>
    <property type="evidence" value="ECO:0007669"/>
    <property type="project" value="UniProtKB-UniPathway"/>
</dbReference>
<evidence type="ECO:0000256" key="12">
    <source>
        <dbReference type="ARBA" id="ARBA00023002"/>
    </source>
</evidence>
<dbReference type="UniPathway" id="UPA00033">
    <property type="reaction ID" value="UER00032"/>
</dbReference>
<comment type="similarity">
    <text evidence="4">Belongs to the ATP-dependent AMP-binding enzyme family.</text>
</comment>
<dbReference type="FunFam" id="3.40.50.720:FF:000787">
    <property type="entry name" value="L-2-aminoadipate reductase"/>
    <property type="match status" value="1"/>
</dbReference>
<dbReference type="InterPro" id="IPR042099">
    <property type="entry name" value="ANL_N_sf"/>
</dbReference>
<keyword evidence="7" id="KW-0596">Phosphopantetheine</keyword>
<evidence type="ECO:0000313" key="20">
    <source>
        <dbReference type="EMBL" id="KHN96070.1"/>
    </source>
</evidence>
<dbReference type="Gene3D" id="3.40.50.720">
    <property type="entry name" value="NAD(P)-binding Rossmann-like Domain"/>
    <property type="match status" value="1"/>
</dbReference>
<evidence type="ECO:0000256" key="8">
    <source>
        <dbReference type="ARBA" id="ARBA00022553"/>
    </source>
</evidence>
<dbReference type="EC" id="1.2.1.31" evidence="6"/>
<evidence type="ECO:0000256" key="10">
    <source>
        <dbReference type="ARBA" id="ARBA00022605"/>
    </source>
</evidence>
<evidence type="ECO:0000256" key="7">
    <source>
        <dbReference type="ARBA" id="ARBA00022450"/>
    </source>
</evidence>
<dbReference type="PANTHER" id="PTHR44845:SF1">
    <property type="entry name" value="L-2-AMINOADIPATE REDUCTASE"/>
    <property type="match status" value="1"/>
</dbReference>
<evidence type="ECO:0000256" key="9">
    <source>
        <dbReference type="ARBA" id="ARBA00022598"/>
    </source>
</evidence>
<dbReference type="GO" id="GO:0004043">
    <property type="term" value="F:L-aminoadipate-semialdehyde dehydrogenase [NAD(P)+] activity"/>
    <property type="evidence" value="ECO:0007669"/>
    <property type="project" value="UniProtKB-EC"/>
</dbReference>
<dbReference type="Proteomes" id="UP000030816">
    <property type="component" value="Unassembled WGS sequence"/>
</dbReference>
<dbReference type="InterPro" id="IPR036291">
    <property type="entry name" value="NAD(P)-bd_dom_sf"/>
</dbReference>
<dbReference type="GO" id="GO:0016874">
    <property type="term" value="F:ligase activity"/>
    <property type="evidence" value="ECO:0007669"/>
    <property type="project" value="UniProtKB-KW"/>
</dbReference>
<keyword evidence="11" id="KW-0521">NADP</keyword>
<dbReference type="InterPro" id="IPR013120">
    <property type="entry name" value="FAR_NAD-bd"/>
</dbReference>
<comment type="catalytic activity">
    <reaction evidence="18">
        <text>(S)-2-amino-6-oxohexanoate + NADP(+) + H2O = L-2-aminoadipate + NADPH + 2 H(+)</text>
        <dbReference type="Rhea" id="RHEA:12304"/>
        <dbReference type="ChEBI" id="CHEBI:15377"/>
        <dbReference type="ChEBI" id="CHEBI:15378"/>
        <dbReference type="ChEBI" id="CHEBI:57783"/>
        <dbReference type="ChEBI" id="CHEBI:58321"/>
        <dbReference type="ChEBI" id="CHEBI:58349"/>
        <dbReference type="ChEBI" id="CHEBI:58672"/>
        <dbReference type="EC" id="1.2.1.31"/>
    </reaction>
</comment>
<comment type="pathway">
    <text evidence="3">Amino-acid biosynthesis; L-lysine biosynthesis via AAA pathway; L-lysine from L-alpha-aminoadipate (fungal route): step 1/3.</text>
</comment>
<dbReference type="InterPro" id="IPR014397">
    <property type="entry name" value="Lys2"/>
</dbReference>
<dbReference type="NCBIfam" id="TIGR03443">
    <property type="entry name" value="alpha_am_amid"/>
    <property type="match status" value="1"/>
</dbReference>
<dbReference type="OrthoDB" id="329835at2759"/>
<evidence type="ECO:0000256" key="6">
    <source>
        <dbReference type="ARBA" id="ARBA00013073"/>
    </source>
</evidence>
<dbReference type="PROSITE" id="PS00455">
    <property type="entry name" value="AMP_BINDING"/>
    <property type="match status" value="1"/>
</dbReference>
<keyword evidence="10" id="KW-0028">Amino-acid biosynthesis</keyword>
<protein>
    <recommendedName>
        <fullName evidence="15">Alpha-aminoadipate reductase</fullName>
        <ecNumber evidence="6">1.2.1.31</ecNumber>
        <ecNumber evidence="5">1.2.1.95</ecNumber>
    </recommendedName>
    <alternativeName>
        <fullName evidence="14">L-aminoadipate-semialdehyde dehydrogenase</fullName>
    </alternativeName>
</protein>
<comment type="catalytic activity">
    <reaction evidence="16">
        <text>(S)-2-amino-6-oxohexanoate + AMP + diphosphate + NADP(+) = L-2-aminoadipate + ATP + NADPH + H(+)</text>
        <dbReference type="Rhea" id="RHEA:46936"/>
        <dbReference type="ChEBI" id="CHEBI:15378"/>
        <dbReference type="ChEBI" id="CHEBI:30616"/>
        <dbReference type="ChEBI" id="CHEBI:33019"/>
        <dbReference type="ChEBI" id="CHEBI:57783"/>
        <dbReference type="ChEBI" id="CHEBI:58321"/>
        <dbReference type="ChEBI" id="CHEBI:58349"/>
        <dbReference type="ChEBI" id="CHEBI:58672"/>
        <dbReference type="ChEBI" id="CHEBI:456215"/>
        <dbReference type="EC" id="1.2.1.95"/>
    </reaction>
</comment>
<dbReference type="Gene3D" id="3.30.300.30">
    <property type="match status" value="1"/>
</dbReference>
<keyword evidence="9" id="KW-0436">Ligase</keyword>
<dbReference type="EC" id="1.2.1.95" evidence="5"/>
<dbReference type="EMBL" id="AZHE01000018">
    <property type="protein sequence ID" value="KHN96070.1"/>
    <property type="molecule type" value="Genomic_DNA"/>
</dbReference>
<dbReference type="STRING" id="1081103.A0A0B2WSY3"/>
<dbReference type="GeneID" id="63740630"/>
<sequence>MVLPDPTLALDWSYIGAIHEIFHKNARANPDRPCVTETASSTTPQRRFTYNQIYEASNVLAHQLRDAGITNGDVVMIFAYRSVELVVAFMGTLAAGATITVLDPAYPPARQRIYLEVSQPKALVLIGRAKDENGPFAPLVQKYIDEDLSLKTQVPEMRMADDGYLSGGELDGKDIFADARSKSSAPPAVLVGPDSTSVLSFTSGSEGRPKGVLGRHFSLAKYFPWMAEQFRWSSETKFACLSGIAHDPIQRDIFTPLFLASELIIPARENIQHEKLSEWFRDHKPNATHLTPAMGQILVGGATAEFPSLQWVLYVGDILTKKDCAALRKLAPNAGICAAYGTTETSRSVSYYQIKSRAEDPDALDRFGDIVPAGKGIQGVQLLIVNREDFTKLCGVGEVGEIVMRAAGLAEMSTPFCDLKISANIYSYGYLADPDKNKEKFLDNWFVDNNKWVEADNKVADYANEPWRKYYKGPRDRIYRTGDLGQYLDESGVVAISGRADSQVKIRGFRIELNEIDSNLRGHPLIRECKTLLRRDQNEEPTLVSYIVSDYQEWVKWLADRGLGDTEEEGTQIGPVVVYHKRFRPMQTEIRDHLKSKLPAYGVPSYYIFLNKMPLNPNGKVDSPNLPFPDVALISDEASEDDLRSWEALSATEKDLAEQWATLIRGLNAKTLRPESDFFESGGHSLLAQQLLLNIRKKMGTNVSINLLYAKSSLKALSAQVDRLREGKDDGALVEEGEPAYSQSLDKLLDRLDAKYQTADPTTLTPEGKTTVFMTGATGFLGSYIVKDLLERKNVDVIAHVRGTKDVPAALERLKRSLRGYGVWRDSWAERLSAVIGDLSQPRLGLDDETWQAVGDAADVIIHNGAQVHWVQRYKHLERSNVLSTLDALGLCNQGKPKLFSFVSSTSVLDTDHYIKLSQDQTSTGQSAVMEADDLMGSRVGLGTAYGQTKWVSEQLVREAGRRGLVGSVVRPGYILGDASTGICNNDDFLIRMLKGCIQLSSRPRIVNTVNAVPVGHVARVVVAASFNPVSAEPATSGGDVGVHVIHVTAHPRLRMNEYLSTLSYYGYNVPEVDYNDWKAQLETFVSASFVQKDEEQSALMPLFHMATNDLPSTTRAPELDDRNAVVVLKADADRWTGVDESAGEGISRETVGRFLRYLAETKFLAWPTSRGRELPAVAVDVAQAQSQWGVGGRGGAA</sequence>
<gene>
    <name evidence="20" type="ORF">MAM_06175</name>
</gene>
<reference evidence="20 21" key="1">
    <citation type="journal article" date="2014" name="Proc. Natl. Acad. Sci. U.S.A.">
        <title>Trajectory and genomic determinants of fungal-pathogen speciation and host adaptation.</title>
        <authorList>
            <person name="Hu X."/>
            <person name="Xiao G."/>
            <person name="Zheng P."/>
            <person name="Shang Y."/>
            <person name="Su Y."/>
            <person name="Zhang X."/>
            <person name="Liu X."/>
            <person name="Zhan S."/>
            <person name="St Leger R.J."/>
            <person name="Wang C."/>
        </authorList>
    </citation>
    <scope>NUCLEOTIDE SEQUENCE [LARGE SCALE GENOMIC DNA]</scope>
    <source>
        <strain evidence="20 21">ARSEF 1941</strain>
    </source>
</reference>
<dbReference type="Pfam" id="PF00501">
    <property type="entry name" value="AMP-binding"/>
    <property type="match status" value="1"/>
</dbReference>
<organism evidence="20 21">
    <name type="scientific">Metarhizium album (strain ARSEF 1941)</name>
    <dbReference type="NCBI Taxonomy" id="1081103"/>
    <lineage>
        <taxon>Eukaryota</taxon>
        <taxon>Fungi</taxon>
        <taxon>Dikarya</taxon>
        <taxon>Ascomycota</taxon>
        <taxon>Pezizomycotina</taxon>
        <taxon>Sordariomycetes</taxon>
        <taxon>Hypocreomycetidae</taxon>
        <taxon>Hypocreales</taxon>
        <taxon>Clavicipitaceae</taxon>
        <taxon>Metarhizium</taxon>
    </lineage>
</organism>
<dbReference type="PANTHER" id="PTHR44845">
    <property type="entry name" value="CARRIER DOMAIN-CONTAINING PROTEIN"/>
    <property type="match status" value="1"/>
</dbReference>
<dbReference type="HOGENOM" id="CLU_000022_19_1_1"/>
<dbReference type="Gene3D" id="3.40.50.12780">
    <property type="entry name" value="N-terminal domain of ligase-like"/>
    <property type="match status" value="1"/>
</dbReference>
<dbReference type="InterPro" id="IPR020845">
    <property type="entry name" value="AMP-binding_CS"/>
</dbReference>
<comment type="caution">
    <text evidence="20">The sequence shown here is derived from an EMBL/GenBank/DDBJ whole genome shotgun (WGS) entry which is preliminary data.</text>
</comment>
<dbReference type="SUPFAM" id="SSF56801">
    <property type="entry name" value="Acetyl-CoA synthetase-like"/>
    <property type="match status" value="1"/>
</dbReference>
<evidence type="ECO:0000256" key="1">
    <source>
        <dbReference type="ARBA" id="ARBA00001957"/>
    </source>
</evidence>
<dbReference type="NCBIfam" id="TIGR01746">
    <property type="entry name" value="Thioester-redct"/>
    <property type="match status" value="1"/>
</dbReference>
<keyword evidence="13" id="KW-0457">Lysine biosynthesis</keyword>
<dbReference type="PROSITE" id="PS50075">
    <property type="entry name" value="CARRIER"/>
    <property type="match status" value="1"/>
</dbReference>
<evidence type="ECO:0000256" key="15">
    <source>
        <dbReference type="ARBA" id="ARBA00032195"/>
    </source>
</evidence>
<evidence type="ECO:0000256" key="3">
    <source>
        <dbReference type="ARBA" id="ARBA00004827"/>
    </source>
</evidence>
<evidence type="ECO:0000256" key="5">
    <source>
        <dbReference type="ARBA" id="ARBA00012913"/>
    </source>
</evidence>
<comment type="function">
    <text evidence="2">Catalyzes the activation of alpha-aminoadipate by ATP-dependent adenylation and the reduction of activated alpha-aminoadipate by NADPH. The activated alpha-aminoadipate is bound to the phosphopantheinyl group of the enzyme itself before it is reduced to (S)-2-amino-6-oxohexanoate.</text>
</comment>
<feature type="domain" description="Carrier" evidence="19">
    <location>
        <begin position="647"/>
        <end position="725"/>
    </location>
</feature>
<dbReference type="Pfam" id="PF00550">
    <property type="entry name" value="PP-binding"/>
    <property type="match status" value="1"/>
</dbReference>
<dbReference type="InterPro" id="IPR036736">
    <property type="entry name" value="ACP-like_sf"/>
</dbReference>
<keyword evidence="8" id="KW-0597">Phosphoprotein</keyword>
<evidence type="ECO:0000259" key="19">
    <source>
        <dbReference type="PROSITE" id="PS50075"/>
    </source>
</evidence>
<comment type="catalytic activity">
    <reaction evidence="17">
        <text>(S)-2-amino-6-oxohexanoate + NAD(+) + H2O = L-2-aminoadipate + NADH + 2 H(+)</text>
        <dbReference type="Rhea" id="RHEA:12308"/>
        <dbReference type="ChEBI" id="CHEBI:15377"/>
        <dbReference type="ChEBI" id="CHEBI:15378"/>
        <dbReference type="ChEBI" id="CHEBI:57540"/>
        <dbReference type="ChEBI" id="CHEBI:57945"/>
        <dbReference type="ChEBI" id="CHEBI:58321"/>
        <dbReference type="ChEBI" id="CHEBI:58672"/>
        <dbReference type="EC" id="1.2.1.31"/>
    </reaction>
</comment>
<evidence type="ECO:0000256" key="2">
    <source>
        <dbReference type="ARBA" id="ARBA00003499"/>
    </source>
</evidence>
<evidence type="ECO:0000256" key="18">
    <source>
        <dbReference type="ARBA" id="ARBA00049537"/>
    </source>
</evidence>
<dbReference type="InterPro" id="IPR009081">
    <property type="entry name" value="PP-bd_ACP"/>
</dbReference>
<dbReference type="AlphaFoldDB" id="A0A0B2WSY3"/>
<evidence type="ECO:0000256" key="17">
    <source>
        <dbReference type="ARBA" id="ARBA00048414"/>
    </source>
</evidence>